<dbReference type="InterPro" id="IPR042197">
    <property type="entry name" value="Apaf_helical"/>
</dbReference>
<protein>
    <submittedName>
        <fullName evidence="6">Uncharacterized protein</fullName>
    </submittedName>
</protein>
<evidence type="ECO:0000256" key="2">
    <source>
        <dbReference type="ARBA" id="ARBA00022737"/>
    </source>
</evidence>
<dbReference type="InterPro" id="IPR044974">
    <property type="entry name" value="Disease_R_plants"/>
</dbReference>
<dbReference type="SUPFAM" id="SSF52058">
    <property type="entry name" value="L domain-like"/>
    <property type="match status" value="1"/>
</dbReference>
<sequence>MKGNIDQVLLSQWASLLEEVVLSELESTTPPMTDFVTGLRCSSKIIPVHDLNPKCISPNPDLVIIFFHGIAFGNDEWKETWTSTTTNRRNEPICWPEKWLPEDMGNNVRILSLSYDSNLMGVHNNVANIGKNLIHSLVRSRYDVLWDAPIVLVGYSFGGLVLKSLVVEVQQHIHQRIINLTDAAINKSCKRFLENLKGTIFYGVPHAGGSEGFLKYFSWKCQQINTMEKKLRIHSSLLRNLTSFNRQMEELSMDFENAISRDLIIYAFSEGQAFEEKWGVLVPYASSQRLAGANNYMVEDANHFTICRPPTKDHPSYFKLVECLKICLKKQSKLPSLPKFEVGLDNIATDVIKLLEKVSIIGLVGMGGIGKTTLSKNIYRLIYKQYDKCSYLEDVKSKHLHDVQKQLLRDLCDKDKDVNDDDLNNIKCFTTLKKVLVIIDDVGTTENLVALHDLLVNGEEKKNKSKIIVTCRNWQILENHVNEAGKVDVNLLEERQAKRLFMFHAYGVEKKMKPNFNVIIDEIVKACGGLPLNIEVMGRFLNTKHCLQIWKEALWRLSAAEALGGGRENEVLWNKLKISYDDLEEEEKNMFLDIACFFNGHETNTTFRIGTYRSPILGLRNLKDRSLVKITKDGYLNMHEQLKDMGQKIALEQRSRIFIWNPKKPNYFLANKKVEGMSITSCEEKCSLPHQIAKELPNLKLLTMTKTSSSVIQVCIQQQNQKKLKWLHLQECNMKKLPFDLTYFSDLRIFHLVMCYELQELPPSIGQLNTLQEIKLCNCSQLNELPISIDRLIALQELDLSLCSNLKELPTSIGQLNALQKLNLFQCSMLKELPASICQLTTLKTLNLSKCSQLKELPTSIGQLTTLQTLDLSSCSQLKELPTSIGQLTTLQTLTLSNCSQLKELPTSIGQLIKLQTLDLSECSQLKELPTSTGQLTKLQTLDLSYCSHLKELPTSIGQLTTLQMNCPHLLAN</sequence>
<dbReference type="InterPro" id="IPR058192">
    <property type="entry name" value="WHD_ROQ1-like"/>
</dbReference>
<dbReference type="Gene3D" id="3.40.50.300">
    <property type="entry name" value="P-loop containing nucleotide triphosphate hydrolases"/>
    <property type="match status" value="1"/>
</dbReference>
<organism evidence="6 7">
    <name type="scientific">Sphagnum jensenii</name>
    <dbReference type="NCBI Taxonomy" id="128206"/>
    <lineage>
        <taxon>Eukaryota</taxon>
        <taxon>Viridiplantae</taxon>
        <taxon>Streptophyta</taxon>
        <taxon>Embryophyta</taxon>
        <taxon>Bryophyta</taxon>
        <taxon>Sphagnophytina</taxon>
        <taxon>Sphagnopsida</taxon>
        <taxon>Sphagnales</taxon>
        <taxon>Sphagnaceae</taxon>
        <taxon>Sphagnum</taxon>
    </lineage>
</organism>
<gene>
    <name evidence="6" type="ORF">CSSPJE1EN1_LOCUS3385</name>
</gene>
<dbReference type="InterPro" id="IPR002182">
    <property type="entry name" value="NB-ARC"/>
</dbReference>
<dbReference type="InterPro" id="IPR032675">
    <property type="entry name" value="LRR_dom_sf"/>
</dbReference>
<evidence type="ECO:0000313" key="7">
    <source>
        <dbReference type="Proteomes" id="UP001497444"/>
    </source>
</evidence>
<keyword evidence="2" id="KW-0677">Repeat</keyword>
<feature type="domain" description="NB-ARC" evidence="3">
    <location>
        <begin position="355"/>
        <end position="502"/>
    </location>
</feature>
<dbReference type="EMBL" id="OZ020106">
    <property type="protein sequence ID" value="CAK9257907.1"/>
    <property type="molecule type" value="Genomic_DNA"/>
</dbReference>
<accession>A0ABP0VX01</accession>
<dbReference type="Pfam" id="PF23282">
    <property type="entry name" value="WHD_ROQ1"/>
    <property type="match status" value="1"/>
</dbReference>
<keyword evidence="1" id="KW-0433">Leucine-rich repeat</keyword>
<dbReference type="Proteomes" id="UP001497444">
    <property type="component" value="Chromosome 11"/>
</dbReference>
<dbReference type="PANTHER" id="PTHR11017">
    <property type="entry name" value="LEUCINE-RICH REPEAT-CONTAINING PROTEIN"/>
    <property type="match status" value="1"/>
</dbReference>
<feature type="domain" description="Disease resistance R13L4/SHOC-2-like LRR" evidence="5">
    <location>
        <begin position="843"/>
        <end position="920"/>
    </location>
</feature>
<dbReference type="Gene3D" id="3.80.10.10">
    <property type="entry name" value="Ribonuclease Inhibitor"/>
    <property type="match status" value="2"/>
</dbReference>
<dbReference type="SUPFAM" id="SSF53474">
    <property type="entry name" value="alpha/beta-Hydrolases"/>
    <property type="match status" value="1"/>
</dbReference>
<dbReference type="InterPro" id="IPR001611">
    <property type="entry name" value="Leu-rich_rpt"/>
</dbReference>
<evidence type="ECO:0000256" key="1">
    <source>
        <dbReference type="ARBA" id="ARBA00022614"/>
    </source>
</evidence>
<evidence type="ECO:0000259" key="5">
    <source>
        <dbReference type="Pfam" id="PF23598"/>
    </source>
</evidence>
<feature type="domain" description="Disease resistance protein Roq1-like winged-helix" evidence="4">
    <location>
        <begin position="584"/>
        <end position="653"/>
    </location>
</feature>
<dbReference type="Gene3D" id="3.40.50.1820">
    <property type="entry name" value="alpha/beta hydrolase"/>
    <property type="match status" value="1"/>
</dbReference>
<dbReference type="SUPFAM" id="SSF52540">
    <property type="entry name" value="P-loop containing nucleoside triphosphate hydrolases"/>
    <property type="match status" value="1"/>
</dbReference>
<dbReference type="PANTHER" id="PTHR11017:SF385">
    <property type="entry name" value="DISEASE RESISTANCE PROTEIN (TIR-NBS-LRR CLASS)-RELATED"/>
    <property type="match status" value="1"/>
</dbReference>
<dbReference type="InterPro" id="IPR027417">
    <property type="entry name" value="P-loop_NTPase"/>
</dbReference>
<evidence type="ECO:0000259" key="3">
    <source>
        <dbReference type="Pfam" id="PF00931"/>
    </source>
</evidence>
<dbReference type="Gene3D" id="1.10.8.430">
    <property type="entry name" value="Helical domain of apoptotic protease-activating factors"/>
    <property type="match status" value="1"/>
</dbReference>
<dbReference type="InterPro" id="IPR055414">
    <property type="entry name" value="LRR_R13L4/SHOC2-like"/>
</dbReference>
<dbReference type="Pfam" id="PF00560">
    <property type="entry name" value="LRR_1"/>
    <property type="match status" value="1"/>
</dbReference>
<evidence type="ECO:0000313" key="6">
    <source>
        <dbReference type="EMBL" id="CAK9257907.1"/>
    </source>
</evidence>
<dbReference type="Pfam" id="PF23598">
    <property type="entry name" value="LRR_14"/>
    <property type="match status" value="1"/>
</dbReference>
<proteinExistence type="predicted"/>
<reference evidence="6" key="1">
    <citation type="submission" date="2024-02" db="EMBL/GenBank/DDBJ databases">
        <authorList>
            <consortium name="ELIXIR-Norway"/>
            <consortium name="Elixir Norway"/>
        </authorList>
    </citation>
    <scope>NUCLEOTIDE SEQUENCE</scope>
</reference>
<dbReference type="InterPro" id="IPR029058">
    <property type="entry name" value="AB_hydrolase_fold"/>
</dbReference>
<dbReference type="Pfam" id="PF00931">
    <property type="entry name" value="NB-ARC"/>
    <property type="match status" value="1"/>
</dbReference>
<keyword evidence="7" id="KW-1185">Reference proteome</keyword>
<evidence type="ECO:0000259" key="4">
    <source>
        <dbReference type="Pfam" id="PF23282"/>
    </source>
</evidence>
<dbReference type="PRINTS" id="PR00364">
    <property type="entry name" value="DISEASERSIST"/>
</dbReference>
<name>A0ABP0VX01_9BRYO</name>